<organism evidence="3 4">
    <name type="scientific">Clunio marinus</name>
    <dbReference type="NCBI Taxonomy" id="568069"/>
    <lineage>
        <taxon>Eukaryota</taxon>
        <taxon>Metazoa</taxon>
        <taxon>Ecdysozoa</taxon>
        <taxon>Arthropoda</taxon>
        <taxon>Hexapoda</taxon>
        <taxon>Insecta</taxon>
        <taxon>Pterygota</taxon>
        <taxon>Neoptera</taxon>
        <taxon>Endopterygota</taxon>
        <taxon>Diptera</taxon>
        <taxon>Nematocera</taxon>
        <taxon>Chironomoidea</taxon>
        <taxon>Chironomidae</taxon>
        <taxon>Clunio</taxon>
    </lineage>
</organism>
<evidence type="ECO:0000259" key="2">
    <source>
        <dbReference type="PROSITE" id="PS50835"/>
    </source>
</evidence>
<dbReference type="InterPro" id="IPR013098">
    <property type="entry name" value="Ig_I-set"/>
</dbReference>
<dbReference type="InterPro" id="IPR036179">
    <property type="entry name" value="Ig-like_dom_sf"/>
</dbReference>
<dbReference type="InterPro" id="IPR003598">
    <property type="entry name" value="Ig_sub2"/>
</dbReference>
<keyword evidence="4" id="KW-1185">Reference proteome</keyword>
<keyword evidence="1" id="KW-0732">Signal</keyword>
<gene>
    <name evidence="3" type="ORF">CLUMA_CG017940</name>
</gene>
<dbReference type="AlphaFoldDB" id="A0A1J1J206"/>
<dbReference type="GO" id="GO:0050808">
    <property type="term" value="P:synapse organization"/>
    <property type="evidence" value="ECO:0007669"/>
    <property type="project" value="TreeGrafter"/>
</dbReference>
<dbReference type="InterPro" id="IPR013783">
    <property type="entry name" value="Ig-like_fold"/>
</dbReference>
<dbReference type="SMART" id="SM00406">
    <property type="entry name" value="IGv"/>
    <property type="match status" value="1"/>
</dbReference>
<dbReference type="InterPro" id="IPR013106">
    <property type="entry name" value="Ig_V-set"/>
</dbReference>
<feature type="domain" description="Ig-like" evidence="2">
    <location>
        <begin position="154"/>
        <end position="253"/>
    </location>
</feature>
<evidence type="ECO:0000313" key="3">
    <source>
        <dbReference type="EMBL" id="CRL04889.1"/>
    </source>
</evidence>
<accession>A0A1J1J206</accession>
<dbReference type="InterPro" id="IPR003599">
    <property type="entry name" value="Ig_sub"/>
</dbReference>
<name>A0A1J1J206_9DIPT</name>
<dbReference type="Gene3D" id="2.60.40.10">
    <property type="entry name" value="Immunoglobulins"/>
    <property type="match status" value="2"/>
</dbReference>
<dbReference type="PANTHER" id="PTHR23279:SF4">
    <property type="entry name" value="DEFECTIVE PROBOSCIS EXTENSION RESPONSE 2, ISOFORM F-RELATED"/>
    <property type="match status" value="1"/>
</dbReference>
<dbReference type="CDD" id="cd00096">
    <property type="entry name" value="Ig"/>
    <property type="match status" value="1"/>
</dbReference>
<dbReference type="FunFam" id="2.60.40.10:FF:001633">
    <property type="entry name" value="Uncharacterized protein, isoform A"/>
    <property type="match status" value="1"/>
</dbReference>
<dbReference type="PANTHER" id="PTHR23279">
    <property type="entry name" value="DEFECTIVE PROBOSCIS EXTENSION RESPONSE DPR -RELATED"/>
    <property type="match status" value="1"/>
</dbReference>
<reference evidence="3 4" key="1">
    <citation type="submission" date="2015-04" db="EMBL/GenBank/DDBJ databases">
        <authorList>
            <person name="Syromyatnikov M.Y."/>
            <person name="Popov V.N."/>
        </authorList>
    </citation>
    <scope>NUCLEOTIDE SEQUENCE [LARGE SCALE GENOMIC DNA]</scope>
</reference>
<proteinExistence type="predicted"/>
<dbReference type="STRING" id="568069.A0A1J1J206"/>
<dbReference type="InterPro" id="IPR037448">
    <property type="entry name" value="Zig-8"/>
</dbReference>
<evidence type="ECO:0000313" key="4">
    <source>
        <dbReference type="Proteomes" id="UP000183832"/>
    </source>
</evidence>
<dbReference type="EMBL" id="CVRI01000063">
    <property type="protein sequence ID" value="CRL04889.1"/>
    <property type="molecule type" value="Genomic_DNA"/>
</dbReference>
<feature type="chain" id="PRO_5012068636" evidence="1">
    <location>
        <begin position="22"/>
        <end position="306"/>
    </location>
</feature>
<evidence type="ECO:0000256" key="1">
    <source>
        <dbReference type="SAM" id="SignalP"/>
    </source>
</evidence>
<sequence>MQLHIWGILLLMNINLNIMNAKMDPYHAYRNLDTNSLHDSNTINQNFSSQPFFDFSVARNVTTRVGQTAFLSCRVEQLGDKLVSWIRKRDLHILSAGLSTYTSDERFQIVEYEPSENWTLQIKFAQLRDSGIYECQVSTEPKMSLAYRLNVVEAKAIILGQSDLYVKMGSKVILTCVISQGPHDLGTIVWYRGSMRINQTQLNDLALSYPLRVSIDVKWTEALTSRLKILNARLSDSGNYSCVPTMGESSSVMVHVINGEHPQAMQKSDSFKTQCMNEYITIVVALLATLVMRLTSHCKDTLEIVM</sequence>
<dbReference type="SUPFAM" id="SSF48726">
    <property type="entry name" value="Immunoglobulin"/>
    <property type="match status" value="2"/>
</dbReference>
<dbReference type="InterPro" id="IPR007110">
    <property type="entry name" value="Ig-like_dom"/>
</dbReference>
<dbReference type="SMART" id="SM00408">
    <property type="entry name" value="IGc2"/>
    <property type="match status" value="2"/>
</dbReference>
<dbReference type="SMART" id="SM00409">
    <property type="entry name" value="IG"/>
    <property type="match status" value="2"/>
</dbReference>
<dbReference type="FunFam" id="2.60.40.10:FF:000129">
    <property type="entry name" value="CLUMA_CG018772, isoform A"/>
    <property type="match status" value="1"/>
</dbReference>
<feature type="signal peptide" evidence="1">
    <location>
        <begin position="1"/>
        <end position="21"/>
    </location>
</feature>
<dbReference type="OrthoDB" id="190835at2759"/>
<feature type="domain" description="Ig-like" evidence="2">
    <location>
        <begin position="51"/>
        <end position="146"/>
    </location>
</feature>
<dbReference type="Proteomes" id="UP000183832">
    <property type="component" value="Unassembled WGS sequence"/>
</dbReference>
<dbReference type="PROSITE" id="PS50835">
    <property type="entry name" value="IG_LIKE"/>
    <property type="match status" value="2"/>
</dbReference>
<dbReference type="Pfam" id="PF13927">
    <property type="entry name" value="Ig_3"/>
    <property type="match status" value="1"/>
</dbReference>
<protein>
    <submittedName>
        <fullName evidence="3">CLUMA_CG017940, isoform A</fullName>
    </submittedName>
</protein>
<dbReference type="GO" id="GO:0032589">
    <property type="term" value="C:neuron projection membrane"/>
    <property type="evidence" value="ECO:0007669"/>
    <property type="project" value="TreeGrafter"/>
</dbReference>
<dbReference type="Pfam" id="PF07679">
    <property type="entry name" value="I-set"/>
    <property type="match status" value="1"/>
</dbReference>